<evidence type="ECO:0000256" key="5">
    <source>
        <dbReference type="ARBA" id="ARBA00022989"/>
    </source>
</evidence>
<evidence type="ECO:0000259" key="8">
    <source>
        <dbReference type="PROSITE" id="PS50850"/>
    </source>
</evidence>
<dbReference type="PROSITE" id="PS50850">
    <property type="entry name" value="MFS"/>
    <property type="match status" value="1"/>
</dbReference>
<dbReference type="GO" id="GO:0022857">
    <property type="term" value="F:transmembrane transporter activity"/>
    <property type="evidence" value="ECO:0007669"/>
    <property type="project" value="InterPro"/>
</dbReference>
<dbReference type="PANTHER" id="PTHR43414">
    <property type="entry name" value="MULTIDRUG RESISTANCE PROTEIN MDTG"/>
    <property type="match status" value="1"/>
</dbReference>
<feature type="transmembrane region" description="Helical" evidence="7">
    <location>
        <begin position="102"/>
        <end position="127"/>
    </location>
</feature>
<feature type="transmembrane region" description="Helical" evidence="7">
    <location>
        <begin position="78"/>
        <end position="96"/>
    </location>
</feature>
<dbReference type="Proteomes" id="UP000228886">
    <property type="component" value="Unassembled WGS sequence"/>
</dbReference>
<gene>
    <name evidence="9" type="ORF">COS11_03690</name>
</gene>
<dbReference type="InterPro" id="IPR011701">
    <property type="entry name" value="MFS"/>
</dbReference>
<evidence type="ECO:0000313" key="10">
    <source>
        <dbReference type="Proteomes" id="UP000228886"/>
    </source>
</evidence>
<keyword evidence="6 7" id="KW-0472">Membrane</keyword>
<evidence type="ECO:0000256" key="3">
    <source>
        <dbReference type="ARBA" id="ARBA00022475"/>
    </source>
</evidence>
<accession>A0A2M7E8T3</accession>
<feature type="transmembrane region" description="Helical" evidence="7">
    <location>
        <begin position="45"/>
        <end position="66"/>
    </location>
</feature>
<feature type="transmembrane region" description="Helical" evidence="7">
    <location>
        <begin position="305"/>
        <end position="327"/>
    </location>
</feature>
<feature type="transmembrane region" description="Helical" evidence="7">
    <location>
        <begin position="245"/>
        <end position="269"/>
    </location>
</feature>
<proteinExistence type="predicted"/>
<organism evidence="9 10">
    <name type="scientific">bacterium (Candidatus Ratteibacteria) CG01_land_8_20_14_3_00_40_19</name>
    <dbReference type="NCBI Taxonomy" id="2014290"/>
    <lineage>
        <taxon>Bacteria</taxon>
        <taxon>Candidatus Ratteibacteria</taxon>
    </lineage>
</organism>
<feature type="transmembrane region" description="Helical" evidence="7">
    <location>
        <begin position="371"/>
        <end position="389"/>
    </location>
</feature>
<dbReference type="AlphaFoldDB" id="A0A2M7E8T3"/>
<dbReference type="InterPro" id="IPR036259">
    <property type="entry name" value="MFS_trans_sf"/>
</dbReference>
<dbReference type="SUPFAM" id="SSF103473">
    <property type="entry name" value="MFS general substrate transporter"/>
    <property type="match status" value="1"/>
</dbReference>
<dbReference type="PANTHER" id="PTHR43414:SF6">
    <property type="entry name" value="MULTIDRUG RESISTANCE PROTEIN MDTG"/>
    <property type="match status" value="1"/>
</dbReference>
<keyword evidence="3" id="KW-1003">Cell membrane</keyword>
<dbReference type="Pfam" id="PF00083">
    <property type="entry name" value="Sugar_tr"/>
    <property type="match status" value="1"/>
</dbReference>
<feature type="transmembrane region" description="Helical" evidence="7">
    <location>
        <begin position="339"/>
        <end position="365"/>
    </location>
</feature>
<evidence type="ECO:0000256" key="4">
    <source>
        <dbReference type="ARBA" id="ARBA00022692"/>
    </source>
</evidence>
<keyword evidence="5 7" id="KW-1133">Transmembrane helix</keyword>
<protein>
    <recommendedName>
        <fullName evidence="8">Major facilitator superfamily (MFS) profile domain-containing protein</fullName>
    </recommendedName>
</protein>
<name>A0A2M7E8T3_9BACT</name>
<feature type="transmembrane region" description="Helical" evidence="7">
    <location>
        <begin position="134"/>
        <end position="153"/>
    </location>
</feature>
<dbReference type="GO" id="GO:0005886">
    <property type="term" value="C:plasma membrane"/>
    <property type="evidence" value="ECO:0007669"/>
    <property type="project" value="UniProtKB-SubCell"/>
</dbReference>
<feature type="domain" description="Major facilitator superfamily (MFS) profile" evidence="8">
    <location>
        <begin position="7"/>
        <end position="393"/>
    </location>
</feature>
<comment type="subcellular location">
    <subcellularLocation>
        <location evidence="1">Cell membrane</location>
        <topology evidence="1">Multi-pass membrane protein</topology>
    </subcellularLocation>
</comment>
<keyword evidence="2" id="KW-0813">Transport</keyword>
<dbReference type="EMBL" id="PETL01000178">
    <property type="protein sequence ID" value="PIV64152.1"/>
    <property type="molecule type" value="Genomic_DNA"/>
</dbReference>
<feature type="transmembrane region" description="Helical" evidence="7">
    <location>
        <begin position="281"/>
        <end position="299"/>
    </location>
</feature>
<dbReference type="InterPro" id="IPR001958">
    <property type="entry name" value="Tet-R_TetA/multi-R_MdtG-like"/>
</dbReference>
<keyword evidence="4 7" id="KW-0812">Transmembrane</keyword>
<evidence type="ECO:0000256" key="7">
    <source>
        <dbReference type="SAM" id="Phobius"/>
    </source>
</evidence>
<evidence type="ECO:0000256" key="6">
    <source>
        <dbReference type="ARBA" id="ARBA00023136"/>
    </source>
</evidence>
<comment type="caution">
    <text evidence="9">The sequence shown here is derived from an EMBL/GenBank/DDBJ whole genome shotgun (WGS) entry which is preliminary data.</text>
</comment>
<evidence type="ECO:0000313" key="9">
    <source>
        <dbReference type="EMBL" id="PIV64152.1"/>
    </source>
</evidence>
<dbReference type="Pfam" id="PF07690">
    <property type="entry name" value="MFS_1"/>
    <property type="match status" value="1"/>
</dbReference>
<sequence length="397" mass="42666">MEPWKKTLYITWIAETIAMLGFSFVFPFLPFYIQELGIKDMGQVAIWAGLLTTAPALGLIVSAPIWGILADRFGRKIMVERAMLAGGILVILMGLAKNVQQLLWLRLIQGLFTGTITAAIALVASAIPRERSGFGLGLMQTSVFTGASIGPWIGGLAADFWGYKTSFFVAGAIIFTAGIMVLFGVKEKFISSEIPQKKEKRPRRKFSLQNNFLSILAILFLIQLAGTIVVPIFPLFVQKLSSLSAHLASTTGFILAVSGIVSAFAAVTIGKFSDKLDYKKILIFSVIFAGIFCIFQSFARNIGQLLWYRVAFGLAIGGVIPTVNAMINLNTPRKDVGKTFGISASISAAGAALGPIIGGVLASLFTIQVPFIFSGVLLLIVGMSAAFLTKFSRANTS</sequence>
<dbReference type="InterPro" id="IPR005828">
    <property type="entry name" value="MFS_sugar_transport-like"/>
</dbReference>
<feature type="transmembrane region" description="Helical" evidence="7">
    <location>
        <begin position="206"/>
        <end position="233"/>
    </location>
</feature>
<dbReference type="Gene3D" id="1.20.1250.20">
    <property type="entry name" value="MFS general substrate transporter like domains"/>
    <property type="match status" value="2"/>
</dbReference>
<evidence type="ECO:0000256" key="2">
    <source>
        <dbReference type="ARBA" id="ARBA00022448"/>
    </source>
</evidence>
<feature type="transmembrane region" description="Helical" evidence="7">
    <location>
        <begin position="165"/>
        <end position="185"/>
    </location>
</feature>
<dbReference type="InterPro" id="IPR020846">
    <property type="entry name" value="MFS_dom"/>
</dbReference>
<dbReference type="PRINTS" id="PR01035">
    <property type="entry name" value="TCRTETA"/>
</dbReference>
<evidence type="ECO:0000256" key="1">
    <source>
        <dbReference type="ARBA" id="ARBA00004651"/>
    </source>
</evidence>
<feature type="transmembrane region" description="Helical" evidence="7">
    <location>
        <begin position="12"/>
        <end position="33"/>
    </location>
</feature>
<reference evidence="10" key="1">
    <citation type="submission" date="2017-09" db="EMBL/GenBank/DDBJ databases">
        <title>Depth-based differentiation of microbial function through sediment-hosted aquifers and enrichment of novel symbionts in the deep terrestrial subsurface.</title>
        <authorList>
            <person name="Probst A.J."/>
            <person name="Ladd B."/>
            <person name="Jarett J.K."/>
            <person name="Geller-Mcgrath D.E."/>
            <person name="Sieber C.M.K."/>
            <person name="Emerson J.B."/>
            <person name="Anantharaman K."/>
            <person name="Thomas B.C."/>
            <person name="Malmstrom R."/>
            <person name="Stieglmeier M."/>
            <person name="Klingl A."/>
            <person name="Woyke T."/>
            <person name="Ryan C.M."/>
            <person name="Banfield J.F."/>
        </authorList>
    </citation>
    <scope>NUCLEOTIDE SEQUENCE [LARGE SCALE GENOMIC DNA]</scope>
</reference>